<feature type="transmembrane region" description="Helical" evidence="5">
    <location>
        <begin position="370"/>
        <end position="387"/>
    </location>
</feature>
<dbReference type="InterPro" id="IPR011020">
    <property type="entry name" value="HTTM-like"/>
</dbReference>
<dbReference type="GO" id="GO:0012505">
    <property type="term" value="C:endomembrane system"/>
    <property type="evidence" value="ECO:0007669"/>
    <property type="project" value="UniProtKB-SubCell"/>
</dbReference>
<feature type="transmembrane region" description="Helical" evidence="5">
    <location>
        <begin position="192"/>
        <end position="216"/>
    </location>
</feature>
<dbReference type="Proteomes" id="UP000676194">
    <property type="component" value="Chromosome"/>
</dbReference>
<feature type="domain" description="HTTM-like" evidence="6">
    <location>
        <begin position="40"/>
        <end position="320"/>
    </location>
</feature>
<feature type="transmembrane region" description="Helical" evidence="5">
    <location>
        <begin position="228"/>
        <end position="247"/>
    </location>
</feature>
<evidence type="ECO:0000256" key="4">
    <source>
        <dbReference type="ARBA" id="ARBA00023136"/>
    </source>
</evidence>
<feature type="transmembrane region" description="Helical" evidence="5">
    <location>
        <begin position="49"/>
        <end position="68"/>
    </location>
</feature>
<accession>A0A8E6ET45</accession>
<dbReference type="PANTHER" id="PTHR39535">
    <property type="entry name" value="SPORULATION-DELAYING PROTEIN SDPB"/>
    <property type="match status" value="1"/>
</dbReference>
<dbReference type="EMBL" id="CP074694">
    <property type="protein sequence ID" value="QVL31939.1"/>
    <property type="molecule type" value="Genomic_DNA"/>
</dbReference>
<feature type="transmembrane region" description="Helical" evidence="5">
    <location>
        <begin position="298"/>
        <end position="318"/>
    </location>
</feature>
<feature type="transmembrane region" description="Helical" evidence="5">
    <location>
        <begin position="259"/>
        <end position="277"/>
    </location>
</feature>
<evidence type="ECO:0000313" key="7">
    <source>
        <dbReference type="EMBL" id="QVL31939.1"/>
    </source>
</evidence>
<protein>
    <submittedName>
        <fullName evidence="7">HTTM domain-containing protein</fullName>
    </submittedName>
</protein>
<keyword evidence="2 5" id="KW-0812">Transmembrane</keyword>
<evidence type="ECO:0000256" key="5">
    <source>
        <dbReference type="SAM" id="Phobius"/>
    </source>
</evidence>
<dbReference type="AlphaFoldDB" id="A0A8E6ET45"/>
<evidence type="ECO:0000259" key="6">
    <source>
        <dbReference type="SMART" id="SM00752"/>
    </source>
</evidence>
<dbReference type="InterPro" id="IPR052964">
    <property type="entry name" value="Sporulation_signal_mat"/>
</dbReference>
<gene>
    <name evidence="7" type="ORF">KIH39_24395</name>
</gene>
<evidence type="ECO:0000256" key="1">
    <source>
        <dbReference type="ARBA" id="ARBA00004127"/>
    </source>
</evidence>
<comment type="subcellular location">
    <subcellularLocation>
        <location evidence="1">Endomembrane system</location>
        <topology evidence="1">Multi-pass membrane protein</topology>
    </subcellularLocation>
</comment>
<evidence type="ECO:0000313" key="8">
    <source>
        <dbReference type="Proteomes" id="UP000676194"/>
    </source>
</evidence>
<keyword evidence="3 5" id="KW-1133">Transmembrane helix</keyword>
<reference evidence="7" key="1">
    <citation type="submission" date="2021-05" db="EMBL/GenBank/DDBJ databases">
        <title>Complete genome sequence of the cellulolytic planctomycete Telmatocola sphagniphila SP2T and characterization of the first cellulase from planctomycetes.</title>
        <authorList>
            <person name="Rakitin A.L."/>
            <person name="Beletsky A.V."/>
            <person name="Naumoff D.G."/>
            <person name="Kulichevskaya I.S."/>
            <person name="Mardanov A.V."/>
            <person name="Ravin N.V."/>
            <person name="Dedysh S.N."/>
        </authorList>
    </citation>
    <scope>NUCLEOTIDE SEQUENCE</scope>
    <source>
        <strain evidence="7">SP2T</strain>
    </source>
</reference>
<proteinExistence type="predicted"/>
<feature type="transmembrane region" description="Helical" evidence="5">
    <location>
        <begin position="152"/>
        <end position="172"/>
    </location>
</feature>
<dbReference type="PANTHER" id="PTHR39535:SF2">
    <property type="entry name" value="HTTM DOMAIN-CONTAINING PROTEIN"/>
    <property type="match status" value="1"/>
</dbReference>
<feature type="transmembrane region" description="Helical" evidence="5">
    <location>
        <begin position="111"/>
        <end position="131"/>
    </location>
</feature>
<dbReference type="SMART" id="SM00752">
    <property type="entry name" value="HTTM"/>
    <property type="match status" value="1"/>
</dbReference>
<dbReference type="KEGG" id="tsph:KIH39_24395"/>
<dbReference type="RefSeq" id="WP_213496425.1">
    <property type="nucleotide sequence ID" value="NZ_CP074694.1"/>
</dbReference>
<keyword evidence="4 5" id="KW-0472">Membrane</keyword>
<evidence type="ECO:0000256" key="3">
    <source>
        <dbReference type="ARBA" id="ARBA00022989"/>
    </source>
</evidence>
<sequence>MAKKHKTKPAPTPVATSTPVHLPAVASSTRPSYWFSWIQVFAIDARSLGLFRIILGLLLLADLVLRAVDLEAFYSDEGVMPRLTRIANYELNDTTGLKYLLSLHMVSGQNWWQILLFSIFGLFSFSLMIGYRTRLSALVSYVMLCSLQSRNPIILDGGDVYIRVMLFWGLFLPMNMRFSVDRWLRPEPEPPLGVLNLATFAMLTQVGYVYAMGAVLKNDAVWTRDYTAMYYAMSLECFSTWLGKWLVHQLVLTKFLTFVTWWLELVGPILLLLPFWNRYLRIAVILGFWGFHMSTEETLHLSIFPFIGCMAWIPFIPACVWDAKSWPGKYLVPFFGALVQPIQVQIEAIIRAFRPYFRKPEAPYFEMGRVAKIFVGITWIYVLLWNLREIPKIGQSVMPLSWNVVGRLLHVDQNWDMFAPKPTTDDGWYVMKAILLDGTEVNLWDLDQPVTLQKPESVQATYINRRWRKYLLNIYQGRFDQFRQPFALWLAVRWENAHPDRGPEKRIKTIQIDFMLDEVLPPGVSRPAPRLVNQITMENKQLK</sequence>
<keyword evidence="8" id="KW-1185">Reference proteome</keyword>
<evidence type="ECO:0000256" key="2">
    <source>
        <dbReference type="ARBA" id="ARBA00022692"/>
    </source>
</evidence>
<name>A0A8E6ET45_9BACT</name>
<organism evidence="7 8">
    <name type="scientific">Telmatocola sphagniphila</name>
    <dbReference type="NCBI Taxonomy" id="1123043"/>
    <lineage>
        <taxon>Bacteria</taxon>
        <taxon>Pseudomonadati</taxon>
        <taxon>Planctomycetota</taxon>
        <taxon>Planctomycetia</taxon>
        <taxon>Gemmatales</taxon>
        <taxon>Gemmataceae</taxon>
    </lineage>
</organism>